<name>A0A2T4BL04_9HYPO</name>
<organism evidence="2 3">
    <name type="scientific">Trichoderma citrinoviride</name>
    <dbReference type="NCBI Taxonomy" id="58853"/>
    <lineage>
        <taxon>Eukaryota</taxon>
        <taxon>Fungi</taxon>
        <taxon>Dikarya</taxon>
        <taxon>Ascomycota</taxon>
        <taxon>Pezizomycotina</taxon>
        <taxon>Sordariomycetes</taxon>
        <taxon>Hypocreomycetidae</taxon>
        <taxon>Hypocreales</taxon>
        <taxon>Hypocreaceae</taxon>
        <taxon>Trichoderma</taxon>
    </lineage>
</organism>
<protein>
    <submittedName>
        <fullName evidence="2">Uncharacterized protein</fullName>
    </submittedName>
</protein>
<keyword evidence="3" id="KW-1185">Reference proteome</keyword>
<reference evidence="3" key="1">
    <citation type="submission" date="2016-07" db="EMBL/GenBank/DDBJ databases">
        <title>Multiple horizontal gene transfer events from other fungi enriched the ability of initially mycotrophic Trichoderma (Ascomycota) to feed on dead plant biomass.</title>
        <authorList>
            <consortium name="DOE Joint Genome Institute"/>
            <person name="Atanasova L."/>
            <person name="Chenthamara K."/>
            <person name="Zhang J."/>
            <person name="Grujic M."/>
            <person name="Henrissat B."/>
            <person name="Kuo A."/>
            <person name="Aerts A."/>
            <person name="Salamov A."/>
            <person name="Lipzen A."/>
            <person name="Labutti K."/>
            <person name="Barry K."/>
            <person name="Miao Y."/>
            <person name="Rahimi M.J."/>
            <person name="Shen Q."/>
            <person name="Grigoriev I.V."/>
            <person name="Kubicek C.P."/>
            <person name="Druzhinina I.S."/>
        </authorList>
    </citation>
    <scope>NUCLEOTIDE SEQUENCE [LARGE SCALE GENOMIC DNA]</scope>
    <source>
        <strain evidence="3">TUCIM 6016</strain>
    </source>
</reference>
<accession>A0A2T4BL04</accession>
<gene>
    <name evidence="2" type="ORF">BBK36DRAFT_1189207</name>
</gene>
<dbReference type="RefSeq" id="XP_024753324.1">
    <property type="nucleotide sequence ID" value="XM_024896613.1"/>
</dbReference>
<dbReference type="EMBL" id="KZ680208">
    <property type="protein sequence ID" value="PTB70004.1"/>
    <property type="molecule type" value="Genomic_DNA"/>
</dbReference>
<dbReference type="GeneID" id="36604731"/>
<evidence type="ECO:0000313" key="3">
    <source>
        <dbReference type="Proteomes" id="UP000241546"/>
    </source>
</evidence>
<proteinExistence type="predicted"/>
<keyword evidence="1" id="KW-0732">Signal</keyword>
<evidence type="ECO:0000313" key="2">
    <source>
        <dbReference type="EMBL" id="PTB70004.1"/>
    </source>
</evidence>
<feature type="signal peptide" evidence="1">
    <location>
        <begin position="1"/>
        <end position="27"/>
    </location>
</feature>
<sequence length="186" mass="20585">MMKHPSLAFSLSPFLFLFFLGDWTVWGPDYLSRSWEYKVRVQASNVPSTNLESQYRIVASVTPVQGHERLSGPNSSPCGACSGFAHHGSDCYQKYQLPESYPFCAKRGATPVQAHSCGVFQDLRTLPAGAYLTASKRDPLHSRDEVRVIPTKAHAHLPQGSAQNGRAYQYEASHQTDTIDDGDHAD</sequence>
<feature type="chain" id="PRO_5015532647" evidence="1">
    <location>
        <begin position="28"/>
        <end position="186"/>
    </location>
</feature>
<dbReference type="AlphaFoldDB" id="A0A2T4BL04"/>
<evidence type="ECO:0000256" key="1">
    <source>
        <dbReference type="SAM" id="SignalP"/>
    </source>
</evidence>
<dbReference type="Proteomes" id="UP000241546">
    <property type="component" value="Unassembled WGS sequence"/>
</dbReference>